<evidence type="ECO:0000256" key="2">
    <source>
        <dbReference type="SAM" id="Phobius"/>
    </source>
</evidence>
<proteinExistence type="predicted"/>
<feature type="transmembrane region" description="Helical" evidence="2">
    <location>
        <begin position="9"/>
        <end position="26"/>
    </location>
</feature>
<feature type="region of interest" description="Disordered" evidence="1">
    <location>
        <begin position="221"/>
        <end position="244"/>
    </location>
</feature>
<dbReference type="EMBL" id="CP016746">
    <property type="protein sequence ID" value="ARE27231.1"/>
    <property type="molecule type" value="Genomic_DNA"/>
</dbReference>
<name>A0A1V0PD99_LACLC</name>
<feature type="compositionally biased region" description="Polar residues" evidence="1">
    <location>
        <begin position="225"/>
        <end position="236"/>
    </location>
</feature>
<dbReference type="RefSeq" id="WP_081196198.1">
    <property type="nucleotide sequence ID" value="NZ_CP016746.2"/>
</dbReference>
<dbReference type="Proteomes" id="UP000191806">
    <property type="component" value="Plasmid pJM1A"/>
</dbReference>
<gene>
    <name evidence="3" type="ORF">LLJM1_04440</name>
</gene>
<dbReference type="AlphaFoldDB" id="A0A1V0PD99"/>
<organism evidence="3 4">
    <name type="scientific">Lactococcus lactis subsp. cremoris</name>
    <name type="common">Streptococcus cremoris</name>
    <dbReference type="NCBI Taxonomy" id="1359"/>
    <lineage>
        <taxon>Bacteria</taxon>
        <taxon>Bacillati</taxon>
        <taxon>Bacillota</taxon>
        <taxon>Bacilli</taxon>
        <taxon>Lactobacillales</taxon>
        <taxon>Streptococcaceae</taxon>
        <taxon>Lactococcus</taxon>
    </lineage>
</organism>
<reference evidence="3 4" key="1">
    <citation type="journal article" date="2017" name="BMC Genomics">
        <title>Comparative and functional genomics of the Lactococcus lactis taxon; insights into evolution and niche adaptation.</title>
        <authorList>
            <person name="Kelleher P."/>
            <person name="Bottacini F."/>
            <person name="Mahony J."/>
            <person name="Kilcawley K.N."/>
            <person name="van Sinderen D."/>
        </authorList>
    </citation>
    <scope>NUCLEOTIDE SEQUENCE [LARGE SCALE GENOMIC DNA]</scope>
    <source>
        <strain evidence="3 4">JM1</strain>
        <plasmid evidence="4">pmpjm1</plasmid>
    </source>
</reference>
<keyword evidence="2" id="KW-0812">Transmembrane</keyword>
<evidence type="ECO:0000313" key="4">
    <source>
        <dbReference type="Proteomes" id="UP000191806"/>
    </source>
</evidence>
<keyword evidence="2" id="KW-0472">Membrane</keyword>
<geneLocation type="plasmid" evidence="4">
    <name>pmpjm1</name>
</geneLocation>
<keyword evidence="2" id="KW-1133">Transmembrane helix</keyword>
<keyword evidence="3" id="KW-0614">Plasmid</keyword>
<accession>A0A1V0PD99</accession>
<evidence type="ECO:0000256" key="1">
    <source>
        <dbReference type="SAM" id="MobiDB-lite"/>
    </source>
</evidence>
<protein>
    <submittedName>
        <fullName evidence="3">Uncharacterized protein</fullName>
    </submittedName>
</protein>
<evidence type="ECO:0000313" key="3">
    <source>
        <dbReference type="EMBL" id="ARE27231.1"/>
    </source>
</evidence>
<sequence>MLDDSSNRLIWIAVGLALIFGIFETYNGTIPKILESVTSTTQASIPVEHTAYAYSADGTDRFSTVYPNLNLLKGTKTPKSITGNNSVNQRSLLYSFDNNNTLVNQGFRVNDTITLEFDWSATNPASGHIILQWQGTPWGFNVPVINLSSTNGSGHVVYTCNIRDADVASTAVATGLGYRLDNIPTNTVITFSNLIIRKAKGSQPWMPSASEVQPSDYPTYIGTYTDHSQSTSNDPTKYTWKKRG</sequence>